<evidence type="ECO:0000313" key="2">
    <source>
        <dbReference type="EMBL" id="CAD8075934.1"/>
    </source>
</evidence>
<dbReference type="AlphaFoldDB" id="A0A8S1MM39"/>
<protein>
    <submittedName>
        <fullName evidence="2">Uncharacterized protein</fullName>
    </submittedName>
</protein>
<reference evidence="2" key="1">
    <citation type="submission" date="2021-01" db="EMBL/GenBank/DDBJ databases">
        <authorList>
            <consortium name="Genoscope - CEA"/>
            <person name="William W."/>
        </authorList>
    </citation>
    <scope>NUCLEOTIDE SEQUENCE</scope>
</reference>
<dbReference type="Proteomes" id="UP000692954">
    <property type="component" value="Unassembled WGS sequence"/>
</dbReference>
<organism evidence="2 3">
    <name type="scientific">Paramecium sonneborni</name>
    <dbReference type="NCBI Taxonomy" id="65129"/>
    <lineage>
        <taxon>Eukaryota</taxon>
        <taxon>Sar</taxon>
        <taxon>Alveolata</taxon>
        <taxon>Ciliophora</taxon>
        <taxon>Intramacronucleata</taxon>
        <taxon>Oligohymenophorea</taxon>
        <taxon>Peniculida</taxon>
        <taxon>Parameciidae</taxon>
        <taxon>Paramecium</taxon>
    </lineage>
</organism>
<comment type="caution">
    <text evidence="2">The sequence shown here is derived from an EMBL/GenBank/DDBJ whole genome shotgun (WGS) entry which is preliminary data.</text>
</comment>
<dbReference type="EMBL" id="CAJJDN010000034">
    <property type="protein sequence ID" value="CAD8075934.1"/>
    <property type="molecule type" value="Genomic_DNA"/>
</dbReference>
<evidence type="ECO:0000313" key="3">
    <source>
        <dbReference type="Proteomes" id="UP000692954"/>
    </source>
</evidence>
<evidence type="ECO:0000313" key="1">
    <source>
        <dbReference type="EMBL" id="CAD8075932.1"/>
    </source>
</evidence>
<gene>
    <name evidence="1" type="ORF">PSON_ATCC_30995.1.T0340093</name>
    <name evidence="2" type="ORF">PSON_ATCC_30995.1.T0340094</name>
</gene>
<sequence length="126" mass="15077">MFSYFSYKFSQRIIGMVHNEKRKSIILLEQNCEKEIIIYDIFQIVGNKKKEETLDYTLNITFDDHASNLSWYPTQDCQYAFVLGNSDDKIHFGCLKCKIILLKLKSHFSQILKFQRVLNYKHKRLN</sequence>
<proteinExistence type="predicted"/>
<accession>A0A8S1MM39</accession>
<name>A0A8S1MM39_9CILI</name>
<dbReference type="EMBL" id="CAJJDN010000034">
    <property type="protein sequence ID" value="CAD8075932.1"/>
    <property type="molecule type" value="Genomic_DNA"/>
</dbReference>
<keyword evidence="3" id="KW-1185">Reference proteome</keyword>